<dbReference type="Gene3D" id="3.40.140.10">
    <property type="entry name" value="Cytidine Deaminase, domain 2"/>
    <property type="match status" value="1"/>
</dbReference>
<dbReference type="FunCoup" id="A0A1H9L8U0">
    <property type="interactions" value="126"/>
</dbReference>
<dbReference type="RefSeq" id="WP_090171466.1">
    <property type="nucleotide sequence ID" value="NZ_FOFB01000023.1"/>
</dbReference>
<dbReference type="InterPro" id="IPR016193">
    <property type="entry name" value="Cytidine_deaminase-like"/>
</dbReference>
<dbReference type="CDD" id="cd01283">
    <property type="entry name" value="cytidine_deaminase"/>
    <property type="match status" value="1"/>
</dbReference>
<gene>
    <name evidence="3" type="ORF">SAMN05444359_12354</name>
</gene>
<feature type="domain" description="CMP/dCMP-type deaminase" evidence="2">
    <location>
        <begin position="19"/>
        <end position="156"/>
    </location>
</feature>
<reference evidence="4" key="1">
    <citation type="submission" date="2016-10" db="EMBL/GenBank/DDBJ databases">
        <authorList>
            <person name="Varghese N."/>
            <person name="Submissions S."/>
        </authorList>
    </citation>
    <scope>NUCLEOTIDE SEQUENCE [LARGE SCALE GENOMIC DNA]</scope>
    <source>
        <strain evidence="4">DSM 24740</strain>
    </source>
</reference>
<dbReference type="InParanoid" id="A0A1H9L8U0"/>
<dbReference type="GO" id="GO:0004126">
    <property type="term" value="F:cytidine deaminase activity"/>
    <property type="evidence" value="ECO:0007669"/>
    <property type="project" value="TreeGrafter"/>
</dbReference>
<keyword evidence="4" id="KW-1185">Reference proteome</keyword>
<evidence type="ECO:0000313" key="3">
    <source>
        <dbReference type="EMBL" id="SER07760.1"/>
    </source>
</evidence>
<dbReference type="Pfam" id="PF00383">
    <property type="entry name" value="dCMP_cyt_deam_1"/>
    <property type="match status" value="1"/>
</dbReference>
<dbReference type="EMBL" id="FOFB01000023">
    <property type="protein sequence ID" value="SER07760.1"/>
    <property type="molecule type" value="Genomic_DNA"/>
</dbReference>
<evidence type="ECO:0000259" key="2">
    <source>
        <dbReference type="PROSITE" id="PS51747"/>
    </source>
</evidence>
<proteinExistence type="inferred from homology"/>
<evidence type="ECO:0000313" key="4">
    <source>
        <dbReference type="Proteomes" id="UP000199021"/>
    </source>
</evidence>
<dbReference type="STRING" id="478744.SAMN05444359_12354"/>
<dbReference type="OrthoDB" id="9795347at2"/>
<dbReference type="Proteomes" id="UP000199021">
    <property type="component" value="Unassembled WGS sequence"/>
</dbReference>
<dbReference type="GO" id="GO:0005829">
    <property type="term" value="C:cytosol"/>
    <property type="evidence" value="ECO:0007669"/>
    <property type="project" value="TreeGrafter"/>
</dbReference>
<dbReference type="GO" id="GO:0072527">
    <property type="term" value="P:pyrimidine-containing compound metabolic process"/>
    <property type="evidence" value="ECO:0007669"/>
    <property type="project" value="UniProtKB-ARBA"/>
</dbReference>
<protein>
    <submittedName>
        <fullName evidence="3">Cytidine deaminase</fullName>
    </submittedName>
</protein>
<name>A0A1H9L8U0_9BACT</name>
<dbReference type="GO" id="GO:0055086">
    <property type="term" value="P:nucleobase-containing small molecule metabolic process"/>
    <property type="evidence" value="ECO:0007669"/>
    <property type="project" value="UniProtKB-ARBA"/>
</dbReference>
<organism evidence="3 4">
    <name type="scientific">Neolewinella agarilytica</name>
    <dbReference type="NCBI Taxonomy" id="478744"/>
    <lineage>
        <taxon>Bacteria</taxon>
        <taxon>Pseudomonadati</taxon>
        <taxon>Bacteroidota</taxon>
        <taxon>Saprospiria</taxon>
        <taxon>Saprospirales</taxon>
        <taxon>Lewinellaceae</taxon>
        <taxon>Neolewinella</taxon>
    </lineage>
</organism>
<dbReference type="InterPro" id="IPR002125">
    <property type="entry name" value="CMP_dCMP_dom"/>
</dbReference>
<dbReference type="InterPro" id="IPR050202">
    <property type="entry name" value="Cyt/Deoxycyt_deaminase"/>
</dbReference>
<dbReference type="SUPFAM" id="SSF53927">
    <property type="entry name" value="Cytidine deaminase-like"/>
    <property type="match status" value="1"/>
</dbReference>
<evidence type="ECO:0000256" key="1">
    <source>
        <dbReference type="ARBA" id="ARBA00006576"/>
    </source>
</evidence>
<dbReference type="AlphaFoldDB" id="A0A1H9L8U0"/>
<accession>A0A1H9L8U0</accession>
<dbReference type="GO" id="GO:0008270">
    <property type="term" value="F:zinc ion binding"/>
    <property type="evidence" value="ECO:0007669"/>
    <property type="project" value="TreeGrafter"/>
</dbReference>
<dbReference type="PANTHER" id="PTHR11644">
    <property type="entry name" value="CYTIDINE DEAMINASE"/>
    <property type="match status" value="1"/>
</dbReference>
<sequence>MPRHTISYESFASPEDLTTEDKSLLQTAKAALPNSYSPYSNFQVAAAARLEDGTIVTGWNTENAAYPMCICAEPATLAAAASQRPGMAVVAMAITVKSPKQVLDQPASPCGSCRQQLHEHETRFRKKMKLILQGETGPVYVFASAGNLLPFGFSGELL</sequence>
<dbReference type="PANTHER" id="PTHR11644:SF2">
    <property type="entry name" value="CYTIDINE DEAMINASE"/>
    <property type="match status" value="1"/>
</dbReference>
<comment type="similarity">
    <text evidence="1">Belongs to the cytidine and deoxycytidylate deaminase family.</text>
</comment>
<dbReference type="PROSITE" id="PS51747">
    <property type="entry name" value="CYT_DCMP_DEAMINASES_2"/>
    <property type="match status" value="1"/>
</dbReference>
<dbReference type="NCBIfam" id="NF004064">
    <property type="entry name" value="PRK05578.1"/>
    <property type="match status" value="1"/>
</dbReference>